<dbReference type="Proteomes" id="UP001457282">
    <property type="component" value="Unassembled WGS sequence"/>
</dbReference>
<proteinExistence type="predicted"/>
<keyword evidence="3" id="KW-0539">Nucleus</keyword>
<evidence type="ECO:0000256" key="2">
    <source>
        <dbReference type="ARBA" id="ARBA00022884"/>
    </source>
</evidence>
<gene>
    <name evidence="5" type="ORF">M0R45_038455</name>
</gene>
<comment type="subcellular location">
    <subcellularLocation>
        <location evidence="1">Nucleus</location>
        <location evidence="1">Nucleolus</location>
    </subcellularLocation>
</comment>
<keyword evidence="6" id="KW-1185">Reference proteome</keyword>
<dbReference type="GO" id="GO:0005730">
    <property type="term" value="C:nucleolus"/>
    <property type="evidence" value="ECO:0007669"/>
    <property type="project" value="UniProtKB-SubCell"/>
</dbReference>
<evidence type="ECO:0000256" key="1">
    <source>
        <dbReference type="ARBA" id="ARBA00004604"/>
    </source>
</evidence>
<dbReference type="EMBL" id="JBEDUW010000007">
    <property type="protein sequence ID" value="KAK9914693.1"/>
    <property type="molecule type" value="Genomic_DNA"/>
</dbReference>
<evidence type="ECO:0000256" key="3">
    <source>
        <dbReference type="ARBA" id="ARBA00023242"/>
    </source>
</evidence>
<organism evidence="5 6">
    <name type="scientific">Rubus argutus</name>
    <name type="common">Southern blackberry</name>
    <dbReference type="NCBI Taxonomy" id="59490"/>
    <lineage>
        <taxon>Eukaryota</taxon>
        <taxon>Viridiplantae</taxon>
        <taxon>Streptophyta</taxon>
        <taxon>Embryophyta</taxon>
        <taxon>Tracheophyta</taxon>
        <taxon>Spermatophyta</taxon>
        <taxon>Magnoliopsida</taxon>
        <taxon>eudicotyledons</taxon>
        <taxon>Gunneridae</taxon>
        <taxon>Pentapetalae</taxon>
        <taxon>rosids</taxon>
        <taxon>fabids</taxon>
        <taxon>Rosales</taxon>
        <taxon>Rosaceae</taxon>
        <taxon>Rosoideae</taxon>
        <taxon>Rosoideae incertae sedis</taxon>
        <taxon>Rubus</taxon>
    </lineage>
</organism>
<feature type="domain" description="KRR1 small subunit processome component first KH" evidence="4">
    <location>
        <begin position="29"/>
        <end position="81"/>
    </location>
</feature>
<name>A0AAW1W794_RUBAR</name>
<protein>
    <recommendedName>
        <fullName evidence="4">KRR1 small subunit processome component first KH domain-containing protein</fullName>
    </recommendedName>
</protein>
<dbReference type="InterPro" id="IPR041174">
    <property type="entry name" value="KRR1-like_KH1"/>
</dbReference>
<accession>A0AAW1W794</accession>
<dbReference type="GO" id="GO:0042254">
    <property type="term" value="P:ribosome biogenesis"/>
    <property type="evidence" value="ECO:0007669"/>
    <property type="project" value="UniProtKB-ARBA"/>
</dbReference>
<evidence type="ECO:0000313" key="5">
    <source>
        <dbReference type="EMBL" id="KAK9914693.1"/>
    </source>
</evidence>
<keyword evidence="2" id="KW-0694">RNA-binding</keyword>
<dbReference type="Gene3D" id="3.30.1370.10">
    <property type="entry name" value="K Homology domain, type 1"/>
    <property type="match status" value="1"/>
</dbReference>
<evidence type="ECO:0000259" key="4">
    <source>
        <dbReference type="Pfam" id="PF17903"/>
    </source>
</evidence>
<reference evidence="5 6" key="1">
    <citation type="journal article" date="2023" name="G3 (Bethesda)">
        <title>A chromosome-length genome assembly and annotation of blackberry (Rubus argutus, cv. 'Hillquist').</title>
        <authorList>
            <person name="Bruna T."/>
            <person name="Aryal R."/>
            <person name="Dudchenko O."/>
            <person name="Sargent D.J."/>
            <person name="Mead D."/>
            <person name="Buti M."/>
            <person name="Cavallini A."/>
            <person name="Hytonen T."/>
            <person name="Andres J."/>
            <person name="Pham M."/>
            <person name="Weisz D."/>
            <person name="Mascagni F."/>
            <person name="Usai G."/>
            <person name="Natali L."/>
            <person name="Bassil N."/>
            <person name="Fernandez G.E."/>
            <person name="Lomsadze A."/>
            <person name="Armour M."/>
            <person name="Olukolu B."/>
            <person name="Poorten T."/>
            <person name="Britton C."/>
            <person name="Davik J."/>
            <person name="Ashrafi H."/>
            <person name="Aiden E.L."/>
            <person name="Borodovsky M."/>
            <person name="Worthington M."/>
        </authorList>
    </citation>
    <scope>NUCLEOTIDE SEQUENCE [LARGE SCALE GENOMIC DNA]</scope>
    <source>
        <strain evidence="5">PI 553951</strain>
    </source>
</reference>
<dbReference type="InterPro" id="IPR036612">
    <property type="entry name" value="KH_dom_type_1_sf"/>
</dbReference>
<evidence type="ECO:0000313" key="6">
    <source>
        <dbReference type="Proteomes" id="UP001457282"/>
    </source>
</evidence>
<comment type="caution">
    <text evidence="5">The sequence shown here is derived from an EMBL/GenBank/DDBJ whole genome shotgun (WGS) entry which is preliminary data.</text>
</comment>
<sequence>MGRSMQISEDEDEYCGITVSFLKEDLCKEENLYEIWKEAVEAVFESHGLSCKLRWNEGNMSVNVTQRTPDPDIIFKGARALFVLTCGLSTQWVEPMLSGSIYSDVIGIRKPDGVSEKDFSRKYDNFIAKFENEFGLADKWSCCVLFHESHVVVLADSLKATRGVRQLVQRCLLGNIPFDRDHSHVLFLDF</sequence>
<dbReference type="AlphaFoldDB" id="A0AAW1W794"/>
<dbReference type="Pfam" id="PF17903">
    <property type="entry name" value="KH_KRR1_1st"/>
    <property type="match status" value="1"/>
</dbReference>
<dbReference type="GO" id="GO:0003723">
    <property type="term" value="F:RNA binding"/>
    <property type="evidence" value="ECO:0007669"/>
    <property type="project" value="UniProtKB-KW"/>
</dbReference>